<evidence type="ECO:0000256" key="2">
    <source>
        <dbReference type="SAM" id="SignalP"/>
    </source>
</evidence>
<accession>A0A4R6Y4Y2</accession>
<dbReference type="RefSeq" id="WP_133621279.1">
    <property type="nucleotide sequence ID" value="NZ_SNZE01000023.1"/>
</dbReference>
<feature type="coiled-coil region" evidence="1">
    <location>
        <begin position="453"/>
        <end position="480"/>
    </location>
</feature>
<dbReference type="InterPro" id="IPR010927">
    <property type="entry name" value="T4SS_TraH"/>
</dbReference>
<evidence type="ECO:0000313" key="4">
    <source>
        <dbReference type="Proteomes" id="UP000294480"/>
    </source>
</evidence>
<keyword evidence="1" id="KW-0175">Coiled coil</keyword>
<protein>
    <submittedName>
        <fullName evidence="3">Conjugative transfer pilus assembly protein TraH</fullName>
    </submittedName>
</protein>
<feature type="signal peptide" evidence="2">
    <location>
        <begin position="1"/>
        <end position="28"/>
    </location>
</feature>
<evidence type="ECO:0000256" key="1">
    <source>
        <dbReference type="SAM" id="Coils"/>
    </source>
</evidence>
<feature type="chain" id="PRO_5020347950" evidence="2">
    <location>
        <begin position="29"/>
        <end position="523"/>
    </location>
</feature>
<evidence type="ECO:0000313" key="3">
    <source>
        <dbReference type="EMBL" id="TDR30299.1"/>
    </source>
</evidence>
<proteinExistence type="predicted"/>
<dbReference type="AlphaFoldDB" id="A0A4R6Y4Y2"/>
<keyword evidence="2" id="KW-0732">Signal</keyword>
<dbReference type="EMBL" id="SNZE01000023">
    <property type="protein sequence ID" value="TDR30299.1"/>
    <property type="molecule type" value="Genomic_DNA"/>
</dbReference>
<gene>
    <name evidence="3" type="ORF">DFR44_12323</name>
</gene>
<sequence>MFNRSIKAITAYTLCAVWLMSSVQPVRASVQSDMSDMFNSMGAMSNYNSAGAYHTQSANVYTGGGFSMRSGNKTLYPMQLQLPSASAGCGGIDFFSGAFSFANKEQFIEFTRNLGNNAAGVAFEIGLDALDPLIGSSIDKIRSLVNFINQNGLNSCQAAKAMVGGIAGKIGESITKECELTTNEDGTVSDGAEGRWYCKSKSRLLNQRTKKLKESLGEYYNSAPKWFTGVDGTQTQAAQGTGVVNKVSIAMTGGNLTLMALNKFNLTDEQKQWLISMMGAQVADPPPANADGDDVTPKVHYYPPTITGESGSDSLIDYFASDANTSVTVKLYNCHDPAGTATDPYKATQCDVQDHTYTGFRKQVAAQIEKLKDSIQNGTRIAAADREMTTRIINNTSFPLLKMALIDAEGGTVLSDKAINAVALDFTRAYLSGMHKAAKAAMAAYESKDPTEETMETRALDNLNRLMDNLKKEADATNLRIMNEKNFSEYVKTINSNVEASNPSLASALQFSKIMDAAMSSNQ</sequence>
<organism evidence="3 4">
    <name type="scientific">Hydromonas duriensis</name>
    <dbReference type="NCBI Taxonomy" id="1527608"/>
    <lineage>
        <taxon>Bacteria</taxon>
        <taxon>Pseudomonadati</taxon>
        <taxon>Pseudomonadota</taxon>
        <taxon>Betaproteobacteria</taxon>
        <taxon>Burkholderiales</taxon>
        <taxon>Burkholderiaceae</taxon>
        <taxon>Hydromonas</taxon>
    </lineage>
</organism>
<keyword evidence="4" id="KW-1185">Reference proteome</keyword>
<dbReference type="OrthoDB" id="9797479at2"/>
<dbReference type="Pfam" id="PF06122">
    <property type="entry name" value="TraH"/>
    <property type="match status" value="1"/>
</dbReference>
<comment type="caution">
    <text evidence="3">The sequence shown here is derived from an EMBL/GenBank/DDBJ whole genome shotgun (WGS) entry which is preliminary data.</text>
</comment>
<reference evidence="3 4" key="1">
    <citation type="submission" date="2019-03" db="EMBL/GenBank/DDBJ databases">
        <title>Genomic Encyclopedia of Type Strains, Phase IV (KMG-IV): sequencing the most valuable type-strain genomes for metagenomic binning, comparative biology and taxonomic classification.</title>
        <authorList>
            <person name="Goeker M."/>
        </authorList>
    </citation>
    <scope>NUCLEOTIDE SEQUENCE [LARGE SCALE GENOMIC DNA]</scope>
    <source>
        <strain evidence="3 4">DSM 102852</strain>
    </source>
</reference>
<dbReference type="Proteomes" id="UP000294480">
    <property type="component" value="Unassembled WGS sequence"/>
</dbReference>
<name>A0A4R6Y4Y2_9BURK</name>